<gene>
    <name evidence="1" type="ORF">GCM10009776_28690</name>
</gene>
<sequence>MVDSSRTTVAVRHGDASLWHEVEAGFWVGSRTGQFLGTIERHRDRFFARDCVGASLGVYPSVEAACCVLDSDRKPKEQSCRKQ</sequence>
<comment type="caution">
    <text evidence="1">The sequence shown here is derived from an EMBL/GenBank/DDBJ whole genome shotgun (WGS) entry which is preliminary data.</text>
</comment>
<reference evidence="1 2" key="1">
    <citation type="journal article" date="2019" name="Int. J. Syst. Evol. Microbiol.">
        <title>The Global Catalogue of Microorganisms (GCM) 10K type strain sequencing project: providing services to taxonomists for standard genome sequencing and annotation.</title>
        <authorList>
            <consortium name="The Broad Institute Genomics Platform"/>
            <consortium name="The Broad Institute Genome Sequencing Center for Infectious Disease"/>
            <person name="Wu L."/>
            <person name="Ma J."/>
        </authorList>
    </citation>
    <scope>NUCLEOTIDE SEQUENCE [LARGE SCALE GENOMIC DNA]</scope>
    <source>
        <strain evidence="1 2">JCM 14901</strain>
    </source>
</reference>
<proteinExistence type="predicted"/>
<name>A0ABN2R5V9_9MICO</name>
<keyword evidence="2" id="KW-1185">Reference proteome</keyword>
<accession>A0ABN2R5V9</accession>
<dbReference type="EMBL" id="BAAAOG010000006">
    <property type="protein sequence ID" value="GAA1964157.1"/>
    <property type="molecule type" value="Genomic_DNA"/>
</dbReference>
<evidence type="ECO:0000313" key="2">
    <source>
        <dbReference type="Proteomes" id="UP001499933"/>
    </source>
</evidence>
<evidence type="ECO:0000313" key="1">
    <source>
        <dbReference type="EMBL" id="GAA1964157.1"/>
    </source>
</evidence>
<dbReference type="Proteomes" id="UP001499933">
    <property type="component" value="Unassembled WGS sequence"/>
</dbReference>
<organism evidence="1 2">
    <name type="scientific">Microbacterium deminutum</name>
    <dbReference type="NCBI Taxonomy" id="344164"/>
    <lineage>
        <taxon>Bacteria</taxon>
        <taxon>Bacillati</taxon>
        <taxon>Actinomycetota</taxon>
        <taxon>Actinomycetes</taxon>
        <taxon>Micrococcales</taxon>
        <taxon>Microbacteriaceae</taxon>
        <taxon>Microbacterium</taxon>
    </lineage>
</organism>
<protein>
    <submittedName>
        <fullName evidence="1">Uncharacterized protein</fullName>
    </submittedName>
</protein>